<proteinExistence type="predicted"/>
<name>A0AAW2FRY9_9HYME</name>
<evidence type="ECO:0000256" key="1">
    <source>
        <dbReference type="SAM" id="MobiDB-lite"/>
    </source>
</evidence>
<reference evidence="2 3" key="1">
    <citation type="submission" date="2023-03" db="EMBL/GenBank/DDBJ databases">
        <title>High recombination rates correlate with genetic variation in Cardiocondyla obscurior ants.</title>
        <authorList>
            <person name="Errbii M."/>
        </authorList>
    </citation>
    <scope>NUCLEOTIDE SEQUENCE [LARGE SCALE GENOMIC DNA]</scope>
    <source>
        <strain evidence="2">Alpha-2009</strain>
        <tissue evidence="2">Whole body</tissue>
    </source>
</reference>
<feature type="compositionally biased region" description="Polar residues" evidence="1">
    <location>
        <begin position="11"/>
        <end position="35"/>
    </location>
</feature>
<evidence type="ECO:0000313" key="3">
    <source>
        <dbReference type="Proteomes" id="UP001430953"/>
    </source>
</evidence>
<dbReference type="Proteomes" id="UP001430953">
    <property type="component" value="Unassembled WGS sequence"/>
</dbReference>
<keyword evidence="3" id="KW-1185">Reference proteome</keyword>
<dbReference type="AlphaFoldDB" id="A0AAW2FRY9"/>
<gene>
    <name evidence="2" type="ORF">PUN28_010080</name>
</gene>
<dbReference type="EMBL" id="JADYXP020000009">
    <property type="protein sequence ID" value="KAL0116956.1"/>
    <property type="molecule type" value="Genomic_DNA"/>
</dbReference>
<feature type="region of interest" description="Disordered" evidence="1">
    <location>
        <begin position="1"/>
        <end position="35"/>
    </location>
</feature>
<evidence type="ECO:0000313" key="2">
    <source>
        <dbReference type="EMBL" id="KAL0116956.1"/>
    </source>
</evidence>
<sequence>MTVSHGILSRRTVSSPSGLQAAQLSSKKTSPTKDTGTLPLFKHLVFFCTTARFMLRVLIFLHGDVLSALQDTTRCSISLLIFSVKCSQIRCRMSFESRDRVP</sequence>
<protein>
    <submittedName>
        <fullName evidence="2">Uncharacterized protein</fullName>
    </submittedName>
</protein>
<comment type="caution">
    <text evidence="2">The sequence shown here is derived from an EMBL/GenBank/DDBJ whole genome shotgun (WGS) entry which is preliminary data.</text>
</comment>
<organism evidence="2 3">
    <name type="scientific">Cardiocondyla obscurior</name>
    <dbReference type="NCBI Taxonomy" id="286306"/>
    <lineage>
        <taxon>Eukaryota</taxon>
        <taxon>Metazoa</taxon>
        <taxon>Ecdysozoa</taxon>
        <taxon>Arthropoda</taxon>
        <taxon>Hexapoda</taxon>
        <taxon>Insecta</taxon>
        <taxon>Pterygota</taxon>
        <taxon>Neoptera</taxon>
        <taxon>Endopterygota</taxon>
        <taxon>Hymenoptera</taxon>
        <taxon>Apocrita</taxon>
        <taxon>Aculeata</taxon>
        <taxon>Formicoidea</taxon>
        <taxon>Formicidae</taxon>
        <taxon>Myrmicinae</taxon>
        <taxon>Cardiocondyla</taxon>
    </lineage>
</organism>
<accession>A0AAW2FRY9</accession>